<dbReference type="InterPro" id="IPR050950">
    <property type="entry name" value="HTH-type_LysR_regulators"/>
</dbReference>
<keyword evidence="3" id="KW-0238">DNA-binding</keyword>
<dbReference type="InterPro" id="IPR000847">
    <property type="entry name" value="LysR_HTH_N"/>
</dbReference>
<evidence type="ECO:0000256" key="4">
    <source>
        <dbReference type="ARBA" id="ARBA00023163"/>
    </source>
</evidence>
<evidence type="ECO:0000256" key="3">
    <source>
        <dbReference type="ARBA" id="ARBA00023125"/>
    </source>
</evidence>
<evidence type="ECO:0000256" key="1">
    <source>
        <dbReference type="ARBA" id="ARBA00009437"/>
    </source>
</evidence>
<comment type="caution">
    <text evidence="6">The sequence shown here is derived from an EMBL/GenBank/DDBJ whole genome shotgun (WGS) entry which is preliminary data.</text>
</comment>
<feature type="domain" description="HTH lysR-type" evidence="5">
    <location>
        <begin position="10"/>
        <end position="67"/>
    </location>
</feature>
<dbReference type="Gene3D" id="3.40.190.10">
    <property type="entry name" value="Periplasmic binding protein-like II"/>
    <property type="match status" value="2"/>
</dbReference>
<dbReference type="RefSeq" id="WP_181418541.1">
    <property type="nucleotide sequence ID" value="NZ_QJTE01000001.1"/>
</dbReference>
<dbReference type="GO" id="GO:0003700">
    <property type="term" value="F:DNA-binding transcription factor activity"/>
    <property type="evidence" value="ECO:0007669"/>
    <property type="project" value="InterPro"/>
</dbReference>
<dbReference type="InterPro" id="IPR036390">
    <property type="entry name" value="WH_DNA-bd_sf"/>
</dbReference>
<evidence type="ECO:0000313" key="6">
    <source>
        <dbReference type="EMBL" id="PYE85902.1"/>
    </source>
</evidence>
<keyword evidence="7" id="KW-1185">Reference proteome</keyword>
<proteinExistence type="inferred from homology"/>
<organism evidence="6 7">
    <name type="scientific">Pseudoroseicyclus aestuarii</name>
    <dbReference type="NCBI Taxonomy" id="1795041"/>
    <lineage>
        <taxon>Bacteria</taxon>
        <taxon>Pseudomonadati</taxon>
        <taxon>Pseudomonadota</taxon>
        <taxon>Alphaproteobacteria</taxon>
        <taxon>Rhodobacterales</taxon>
        <taxon>Paracoccaceae</taxon>
        <taxon>Pseudoroseicyclus</taxon>
    </lineage>
</organism>
<dbReference type="InterPro" id="IPR036388">
    <property type="entry name" value="WH-like_DNA-bd_sf"/>
</dbReference>
<name>A0A318SWL9_9RHOB</name>
<evidence type="ECO:0000259" key="5">
    <source>
        <dbReference type="PROSITE" id="PS50931"/>
    </source>
</evidence>
<dbReference type="GO" id="GO:0003677">
    <property type="term" value="F:DNA binding"/>
    <property type="evidence" value="ECO:0007669"/>
    <property type="project" value="UniProtKB-KW"/>
</dbReference>
<reference evidence="6 7" key="1">
    <citation type="submission" date="2018-06" db="EMBL/GenBank/DDBJ databases">
        <title>Genomic Encyclopedia of Type Strains, Phase III (KMG-III): the genomes of soil and plant-associated and newly described type strains.</title>
        <authorList>
            <person name="Whitman W."/>
        </authorList>
    </citation>
    <scope>NUCLEOTIDE SEQUENCE [LARGE SCALE GENOMIC DNA]</scope>
    <source>
        <strain evidence="6 7">CECT 9025</strain>
    </source>
</reference>
<dbReference type="Proteomes" id="UP000248311">
    <property type="component" value="Unassembled WGS sequence"/>
</dbReference>
<dbReference type="Gene3D" id="1.10.10.10">
    <property type="entry name" value="Winged helix-like DNA-binding domain superfamily/Winged helix DNA-binding domain"/>
    <property type="match status" value="1"/>
</dbReference>
<dbReference type="PROSITE" id="PS50931">
    <property type="entry name" value="HTH_LYSR"/>
    <property type="match status" value="1"/>
</dbReference>
<dbReference type="AlphaFoldDB" id="A0A318SWL9"/>
<keyword evidence="2" id="KW-0805">Transcription regulation</keyword>
<gene>
    <name evidence="6" type="ORF">DFP88_101576</name>
</gene>
<protein>
    <submittedName>
        <fullName evidence="6">LysR family transcriptional regulator</fullName>
    </submittedName>
</protein>
<dbReference type="GO" id="GO:0005829">
    <property type="term" value="C:cytosol"/>
    <property type="evidence" value="ECO:0007669"/>
    <property type="project" value="TreeGrafter"/>
</dbReference>
<sequence>MTDLLLRRGLKLAHLRLLAALGETGQIGLAAARLGLTQPAASRLLAEAERIAGHPLRRREGRGIALTEEGAALARRAARVLIEIADAGREMDEIAGGAGGAVRIGSVTGPAMDRVLPMLRSARLSLPDLSIEVEVGTSDLLGDMLAAGRLDLAVARLPAGHDPALFDMELLGPEPVALLVRAGHALLLGPQPTPEALMRYDWILPGEGAILRETVLTRLAELGLSRPPGRIATSSFLLTLALIGRSNAIAPLAASVAARFAGEGSPYRVVPLDLGIQVAPFGIITRASGRLTPAAQRLRALLRRPPEEA</sequence>
<accession>A0A318SWL9</accession>
<keyword evidence="4" id="KW-0804">Transcription</keyword>
<dbReference type="SUPFAM" id="SSF46785">
    <property type="entry name" value="Winged helix' DNA-binding domain"/>
    <property type="match status" value="1"/>
</dbReference>
<dbReference type="Pfam" id="PF00126">
    <property type="entry name" value="HTH_1"/>
    <property type="match status" value="1"/>
</dbReference>
<dbReference type="PANTHER" id="PTHR30419">
    <property type="entry name" value="HTH-TYPE TRANSCRIPTIONAL REGULATOR YBHD"/>
    <property type="match status" value="1"/>
</dbReference>
<dbReference type="PANTHER" id="PTHR30419:SF8">
    <property type="entry name" value="NITROGEN ASSIMILATION TRANSCRIPTIONAL ACTIVATOR-RELATED"/>
    <property type="match status" value="1"/>
</dbReference>
<dbReference type="SUPFAM" id="SSF53850">
    <property type="entry name" value="Periplasmic binding protein-like II"/>
    <property type="match status" value="1"/>
</dbReference>
<evidence type="ECO:0000313" key="7">
    <source>
        <dbReference type="Proteomes" id="UP000248311"/>
    </source>
</evidence>
<dbReference type="InterPro" id="IPR005119">
    <property type="entry name" value="LysR_subst-bd"/>
</dbReference>
<dbReference type="Pfam" id="PF03466">
    <property type="entry name" value="LysR_substrate"/>
    <property type="match status" value="1"/>
</dbReference>
<dbReference type="EMBL" id="QJTE01000001">
    <property type="protein sequence ID" value="PYE85902.1"/>
    <property type="molecule type" value="Genomic_DNA"/>
</dbReference>
<comment type="similarity">
    <text evidence="1">Belongs to the LysR transcriptional regulatory family.</text>
</comment>
<evidence type="ECO:0000256" key="2">
    <source>
        <dbReference type="ARBA" id="ARBA00023015"/>
    </source>
</evidence>